<dbReference type="PROSITE" id="PS50943">
    <property type="entry name" value="HTH_CROC1"/>
    <property type="match status" value="1"/>
</dbReference>
<feature type="domain" description="HTH cro/C1-type" evidence="1">
    <location>
        <begin position="28"/>
        <end position="68"/>
    </location>
</feature>
<dbReference type="AlphaFoldDB" id="A0A0G0KA34"/>
<dbReference type="GO" id="GO:0003677">
    <property type="term" value="F:DNA binding"/>
    <property type="evidence" value="ECO:0007669"/>
    <property type="project" value="InterPro"/>
</dbReference>
<dbReference type="Gene3D" id="1.10.260.40">
    <property type="entry name" value="lambda repressor-like DNA-binding domains"/>
    <property type="match status" value="1"/>
</dbReference>
<organism evidence="2 3">
    <name type="scientific">Candidatus Woesebacteria bacterium GW2011_GWB1_38_5b</name>
    <dbReference type="NCBI Taxonomy" id="1618569"/>
    <lineage>
        <taxon>Bacteria</taxon>
        <taxon>Candidatus Woeseibacteriota</taxon>
    </lineage>
</organism>
<protein>
    <recommendedName>
        <fullName evidence="1">HTH cro/C1-type domain-containing protein</fullName>
    </recommendedName>
</protein>
<reference evidence="2 3" key="1">
    <citation type="journal article" date="2015" name="Nature">
        <title>rRNA introns, odd ribosomes, and small enigmatic genomes across a large radiation of phyla.</title>
        <authorList>
            <person name="Brown C.T."/>
            <person name="Hug L.A."/>
            <person name="Thomas B.C."/>
            <person name="Sharon I."/>
            <person name="Castelle C.J."/>
            <person name="Singh A."/>
            <person name="Wilkins M.J."/>
            <person name="Williams K.H."/>
            <person name="Banfield J.F."/>
        </authorList>
    </citation>
    <scope>NUCLEOTIDE SEQUENCE [LARGE SCALE GENOMIC DNA]</scope>
</reference>
<evidence type="ECO:0000313" key="3">
    <source>
        <dbReference type="Proteomes" id="UP000034181"/>
    </source>
</evidence>
<dbReference type="CDD" id="cd00093">
    <property type="entry name" value="HTH_XRE"/>
    <property type="match status" value="1"/>
</dbReference>
<dbReference type="Pfam" id="PF13443">
    <property type="entry name" value="HTH_26"/>
    <property type="match status" value="1"/>
</dbReference>
<dbReference type="EMBL" id="LBUZ01000007">
    <property type="protein sequence ID" value="KKQ75677.1"/>
    <property type="molecule type" value="Genomic_DNA"/>
</dbReference>
<accession>A0A0G0KA34</accession>
<dbReference type="Proteomes" id="UP000034181">
    <property type="component" value="Unassembled WGS sequence"/>
</dbReference>
<dbReference type="SUPFAM" id="SSF47413">
    <property type="entry name" value="lambda repressor-like DNA-binding domains"/>
    <property type="match status" value="1"/>
</dbReference>
<evidence type="ECO:0000259" key="1">
    <source>
        <dbReference type="PROSITE" id="PS50943"/>
    </source>
</evidence>
<proteinExistence type="predicted"/>
<name>A0A0G0KA34_9BACT</name>
<sequence>MRARLVVEDAIFQWELYHPGERMTYTRLAQEANIPLSTLNRMRRQVKRINLKKLDALAQVLDYEPADMLEFKD</sequence>
<evidence type="ECO:0000313" key="2">
    <source>
        <dbReference type="EMBL" id="KKQ75677.1"/>
    </source>
</evidence>
<gene>
    <name evidence="2" type="ORF">US96_C0007G0025</name>
</gene>
<comment type="caution">
    <text evidence="2">The sequence shown here is derived from an EMBL/GenBank/DDBJ whole genome shotgun (WGS) entry which is preliminary data.</text>
</comment>
<dbReference type="InterPro" id="IPR010982">
    <property type="entry name" value="Lambda_DNA-bd_dom_sf"/>
</dbReference>
<dbReference type="InterPro" id="IPR001387">
    <property type="entry name" value="Cro/C1-type_HTH"/>
</dbReference>